<evidence type="ECO:0000313" key="2">
    <source>
        <dbReference type="Proteomes" id="UP000183567"/>
    </source>
</evidence>
<dbReference type="AlphaFoldDB" id="A0A1J8QE82"/>
<gene>
    <name evidence="1" type="ORF">AZE42_10162</name>
</gene>
<comment type="caution">
    <text evidence="1">The sequence shown here is derived from an EMBL/GenBank/DDBJ whole genome shotgun (WGS) entry which is preliminary data.</text>
</comment>
<dbReference type="OrthoDB" id="2677454at2759"/>
<accession>A0A1J8QE82</accession>
<evidence type="ECO:0000313" key="1">
    <source>
        <dbReference type="EMBL" id="OJA11648.1"/>
    </source>
</evidence>
<proteinExistence type="predicted"/>
<reference evidence="1 2" key="1">
    <citation type="submission" date="2016-03" db="EMBL/GenBank/DDBJ databases">
        <title>Comparative genomics of the ectomycorrhizal sister species Rhizopogon vinicolor and Rhizopogon vesiculosus (Basidiomycota: Boletales) reveals a divergence of the mating type B locus.</title>
        <authorList>
            <person name="Mujic A.B."/>
            <person name="Kuo A."/>
            <person name="Tritt A."/>
            <person name="Lipzen A."/>
            <person name="Chen C."/>
            <person name="Johnson J."/>
            <person name="Sharma A."/>
            <person name="Barry K."/>
            <person name="Grigoriev I.V."/>
            <person name="Spatafora J.W."/>
        </authorList>
    </citation>
    <scope>NUCLEOTIDE SEQUENCE [LARGE SCALE GENOMIC DNA]</scope>
    <source>
        <strain evidence="1 2">AM-OR11-056</strain>
    </source>
</reference>
<keyword evidence="2" id="KW-1185">Reference proteome</keyword>
<protein>
    <submittedName>
        <fullName evidence="1">Uncharacterized protein</fullName>
    </submittedName>
</protein>
<dbReference type="EMBL" id="LVVM01004980">
    <property type="protein sequence ID" value="OJA11648.1"/>
    <property type="molecule type" value="Genomic_DNA"/>
</dbReference>
<organism evidence="1 2">
    <name type="scientific">Rhizopogon vesiculosus</name>
    <dbReference type="NCBI Taxonomy" id="180088"/>
    <lineage>
        <taxon>Eukaryota</taxon>
        <taxon>Fungi</taxon>
        <taxon>Dikarya</taxon>
        <taxon>Basidiomycota</taxon>
        <taxon>Agaricomycotina</taxon>
        <taxon>Agaricomycetes</taxon>
        <taxon>Agaricomycetidae</taxon>
        <taxon>Boletales</taxon>
        <taxon>Suillineae</taxon>
        <taxon>Rhizopogonaceae</taxon>
        <taxon>Rhizopogon</taxon>
    </lineage>
</organism>
<dbReference type="Proteomes" id="UP000183567">
    <property type="component" value="Unassembled WGS sequence"/>
</dbReference>
<sequence>MSPLYCNTVLGCLNARAFITSGIYRDRTLTFQVHLDPTSILHASGAQRPLSIAAETKPNDDTESLVATD</sequence>
<name>A0A1J8QE82_9AGAM</name>